<evidence type="ECO:0000313" key="2">
    <source>
        <dbReference type="Proteomes" id="UP000030023"/>
    </source>
</evidence>
<dbReference type="Proteomes" id="UP000030023">
    <property type="component" value="Unassembled WGS sequence"/>
</dbReference>
<comment type="caution">
    <text evidence="1">The sequence shown here is derived from an EMBL/GenBank/DDBJ whole genome shotgun (WGS) entry which is preliminary data.</text>
</comment>
<reference evidence="1 2" key="1">
    <citation type="journal article" date="2014" name="Antonie Van Leeuwenhoek">
        <title>Oenococcus alcoholitolerans sp. nov., a lactic acid bacteria isolated from cachaca and ethanol fermentation processes.</title>
        <authorList>
            <person name="Badotti F."/>
            <person name="Moreira A.P."/>
            <person name="Tonon L.A."/>
            <person name="de Lucena B.T."/>
            <person name="Gomes Fde C."/>
            <person name="Kruger R."/>
            <person name="Thompson C.C."/>
            <person name="de Morais M.A.Jr."/>
            <person name="Rosa C.A."/>
            <person name="Thompson F.L."/>
        </authorList>
    </citation>
    <scope>NUCLEOTIDE SEQUENCE [LARGE SCALE GENOMIC DNA]</scope>
    <source>
        <strain evidence="1 2">UFRJ-M7.2.18</strain>
    </source>
</reference>
<name>A0ABR4XPC3_9LACO</name>
<dbReference type="EMBL" id="AXCV01000446">
    <property type="protein sequence ID" value="KGO25924.1"/>
    <property type="molecule type" value="Genomic_DNA"/>
</dbReference>
<evidence type="ECO:0000313" key="1">
    <source>
        <dbReference type="EMBL" id="KGO25924.1"/>
    </source>
</evidence>
<proteinExistence type="predicted"/>
<keyword evidence="2" id="KW-1185">Reference proteome</keyword>
<protein>
    <submittedName>
        <fullName evidence="1">Uncharacterized protein</fullName>
    </submittedName>
</protein>
<sequence>MADILEYLFKKNITDPMFIIEAAKIVDNYKQ</sequence>
<organism evidence="1 2">
    <name type="scientific">Oenococcus alcoholitolerans</name>
    <dbReference type="NCBI Taxonomy" id="931074"/>
    <lineage>
        <taxon>Bacteria</taxon>
        <taxon>Bacillati</taxon>
        <taxon>Bacillota</taxon>
        <taxon>Bacilli</taxon>
        <taxon>Lactobacillales</taxon>
        <taxon>Lactobacillaceae</taxon>
        <taxon>Oenococcus</taxon>
    </lineage>
</organism>
<gene>
    <name evidence="1" type="ORF">Q757_08150</name>
</gene>
<accession>A0ABR4XPC3</accession>